<dbReference type="Proteomes" id="UP000245523">
    <property type="component" value="Unassembled WGS sequence"/>
</dbReference>
<keyword evidence="1" id="KW-0812">Transmembrane</keyword>
<evidence type="ECO:0000256" key="1">
    <source>
        <dbReference type="SAM" id="Phobius"/>
    </source>
</evidence>
<keyword evidence="1" id="KW-0472">Membrane</keyword>
<evidence type="ECO:0000313" key="2">
    <source>
        <dbReference type="EMBL" id="PWK96040.1"/>
    </source>
</evidence>
<proteinExistence type="predicted"/>
<sequence>MKKNTFLAAFIRRELKDYTLLLRNIPSLVVNLFILSVVCMNLLANKELVSCKYLALDCGFTLSWISFLCMDMICKRFGPKAAIKISLLALLVNLCTFVLFNLLSHTPGMWGEFYSYIDSDVNAATVANNALNATFGGTWYVVFGSALAMFVSTLANSSLNHFIAKITHASGFKNFAIRSYFSTMIAQFIDNFIFALVVSHVFFGWTMTQVFVCSLTGAVMELLCEIIFSPMGYKMCQAWEKEGVGLEYLKFKAEQK</sequence>
<reference evidence="2 3" key="1">
    <citation type="submission" date="2018-05" db="EMBL/GenBank/DDBJ databases">
        <title>Animal gut microbial communities from fecal samples from Wisconsin, USA.</title>
        <authorList>
            <person name="Neumann A."/>
        </authorList>
    </citation>
    <scope>NUCLEOTIDE SEQUENCE [LARGE SCALE GENOMIC DNA]</scope>
    <source>
        <strain evidence="2 3">UWS4</strain>
    </source>
</reference>
<gene>
    <name evidence="2" type="ORF">B0H50_1178</name>
</gene>
<dbReference type="EMBL" id="QGHD01000017">
    <property type="protein sequence ID" value="PWK96040.1"/>
    <property type="molecule type" value="Genomic_DNA"/>
</dbReference>
<feature type="transmembrane region" description="Helical" evidence="1">
    <location>
        <begin position="81"/>
        <end position="103"/>
    </location>
</feature>
<name>A0ABX5LMR0_9BACT</name>
<keyword evidence="3" id="KW-1185">Reference proteome</keyword>
<protein>
    <recommendedName>
        <fullName evidence="4">VUT family protein</fullName>
    </recommendedName>
</protein>
<dbReference type="InterPro" id="IPR003744">
    <property type="entry name" value="YhhQ"/>
</dbReference>
<evidence type="ECO:0000313" key="3">
    <source>
        <dbReference type="Proteomes" id="UP000245523"/>
    </source>
</evidence>
<evidence type="ECO:0008006" key="4">
    <source>
        <dbReference type="Google" id="ProtNLM"/>
    </source>
</evidence>
<comment type="caution">
    <text evidence="2">The sequence shown here is derived from an EMBL/GenBank/DDBJ whole genome shotgun (WGS) entry which is preliminary data.</text>
</comment>
<feature type="transmembrane region" description="Helical" evidence="1">
    <location>
        <begin position="50"/>
        <end position="69"/>
    </location>
</feature>
<feature type="transmembrane region" description="Helical" evidence="1">
    <location>
        <begin position="21"/>
        <end position="44"/>
    </location>
</feature>
<feature type="transmembrane region" description="Helical" evidence="1">
    <location>
        <begin position="139"/>
        <end position="159"/>
    </location>
</feature>
<keyword evidence="1" id="KW-1133">Transmembrane helix</keyword>
<feature type="transmembrane region" description="Helical" evidence="1">
    <location>
        <begin position="180"/>
        <end position="203"/>
    </location>
</feature>
<dbReference type="Pfam" id="PF02592">
    <property type="entry name" value="Vut_1"/>
    <property type="match status" value="1"/>
</dbReference>
<dbReference type="RefSeq" id="WP_106198308.1">
    <property type="nucleotide sequence ID" value="NZ_QGHD01000017.1"/>
</dbReference>
<feature type="transmembrane region" description="Helical" evidence="1">
    <location>
        <begin position="209"/>
        <end position="228"/>
    </location>
</feature>
<accession>A0ABX5LMR0</accession>
<organism evidence="2 3">
    <name type="scientific">Hallerella porci</name>
    <dbReference type="NCBI Taxonomy" id="1945871"/>
    <lineage>
        <taxon>Bacteria</taxon>
        <taxon>Pseudomonadati</taxon>
        <taxon>Fibrobacterota</taxon>
        <taxon>Fibrobacteria</taxon>
        <taxon>Fibrobacterales</taxon>
        <taxon>Fibrobacteraceae</taxon>
        <taxon>Hallerella</taxon>
    </lineage>
</organism>